<dbReference type="GO" id="GO:0009244">
    <property type="term" value="P:lipopolysaccharide core region biosynthetic process"/>
    <property type="evidence" value="ECO:0007669"/>
    <property type="project" value="TreeGrafter"/>
</dbReference>
<dbReference type="PANTHER" id="PTHR30443:SF2">
    <property type="entry name" value="PHOSPHOETHANOLAMINE TRANSFERASE EPTC"/>
    <property type="match status" value="1"/>
</dbReference>
<keyword evidence="5 7" id="KW-1133">Transmembrane helix</keyword>
<dbReference type="RefSeq" id="WP_115026716.1">
    <property type="nucleotide sequence ID" value="NZ_UGHZ01000003.1"/>
</dbReference>
<dbReference type="EC" id="2.7.-.-" evidence="9"/>
<comment type="subcellular location">
    <subcellularLocation>
        <location evidence="1">Cell membrane</location>
        <topology evidence="1">Multi-pass membrane protein</topology>
    </subcellularLocation>
</comment>
<dbReference type="GO" id="GO:0005886">
    <property type="term" value="C:plasma membrane"/>
    <property type="evidence" value="ECO:0007669"/>
    <property type="project" value="UniProtKB-SubCell"/>
</dbReference>
<evidence type="ECO:0000256" key="4">
    <source>
        <dbReference type="ARBA" id="ARBA00022692"/>
    </source>
</evidence>
<evidence type="ECO:0000256" key="1">
    <source>
        <dbReference type="ARBA" id="ARBA00004651"/>
    </source>
</evidence>
<dbReference type="CDD" id="cd16017">
    <property type="entry name" value="LptA"/>
    <property type="match status" value="1"/>
</dbReference>
<keyword evidence="2" id="KW-1003">Cell membrane</keyword>
<proteinExistence type="predicted"/>
<dbReference type="EMBL" id="UGHZ01000003">
    <property type="protein sequence ID" value="STP13543.1"/>
    <property type="molecule type" value="Genomic_DNA"/>
</dbReference>
<dbReference type="InterPro" id="IPR040423">
    <property type="entry name" value="PEA_transferase"/>
</dbReference>
<dbReference type="Gene3D" id="3.40.720.10">
    <property type="entry name" value="Alkaline Phosphatase, subunit A"/>
    <property type="match status" value="1"/>
</dbReference>
<evidence type="ECO:0000256" key="6">
    <source>
        <dbReference type="ARBA" id="ARBA00023136"/>
    </source>
</evidence>
<reference evidence="9 10" key="1">
    <citation type="submission" date="2018-06" db="EMBL/GenBank/DDBJ databases">
        <authorList>
            <consortium name="Pathogen Informatics"/>
            <person name="Doyle S."/>
        </authorList>
    </citation>
    <scope>NUCLEOTIDE SEQUENCE [LARGE SCALE GENOMIC DNA]</scope>
    <source>
        <strain evidence="9 10">NCTC12221</strain>
    </source>
</reference>
<evidence type="ECO:0000313" key="9">
    <source>
        <dbReference type="EMBL" id="STP13543.1"/>
    </source>
</evidence>
<keyword evidence="4 7" id="KW-0812">Transmembrane</keyword>
<evidence type="ECO:0000256" key="2">
    <source>
        <dbReference type="ARBA" id="ARBA00022475"/>
    </source>
</evidence>
<evidence type="ECO:0000256" key="3">
    <source>
        <dbReference type="ARBA" id="ARBA00022679"/>
    </source>
</evidence>
<organism evidence="9 10">
    <name type="scientific">Helicobacter cinaedi</name>
    <dbReference type="NCBI Taxonomy" id="213"/>
    <lineage>
        <taxon>Bacteria</taxon>
        <taxon>Pseudomonadati</taxon>
        <taxon>Campylobacterota</taxon>
        <taxon>Epsilonproteobacteria</taxon>
        <taxon>Campylobacterales</taxon>
        <taxon>Helicobacteraceae</taxon>
        <taxon>Helicobacter</taxon>
    </lineage>
</organism>
<feature type="transmembrane region" description="Helical" evidence="7">
    <location>
        <begin position="20"/>
        <end position="38"/>
    </location>
</feature>
<dbReference type="SUPFAM" id="SSF53649">
    <property type="entry name" value="Alkaline phosphatase-like"/>
    <property type="match status" value="1"/>
</dbReference>
<feature type="transmembrane region" description="Helical" evidence="7">
    <location>
        <begin position="137"/>
        <end position="159"/>
    </location>
</feature>
<dbReference type="PANTHER" id="PTHR30443">
    <property type="entry name" value="INNER MEMBRANE PROTEIN"/>
    <property type="match status" value="1"/>
</dbReference>
<keyword evidence="3 9" id="KW-0808">Transferase</keyword>
<evidence type="ECO:0000256" key="7">
    <source>
        <dbReference type="SAM" id="Phobius"/>
    </source>
</evidence>
<evidence type="ECO:0000259" key="8">
    <source>
        <dbReference type="Pfam" id="PF00884"/>
    </source>
</evidence>
<sequence length="594" mass="68698">MHLFAPHLPLLTDVLNRRFFYVLCVNTFLNILGLWLLAGGGQNDIYGTSYAVYLLKCIIPNCILFFCVFYTLCFVPYVGIILQYCLVFCYFTMALIEIFLFLVFDAQLNTALFSIFLSTNTQEAREFALFYALDTKVVVSLFCFIVCSVCFFFIAKYIRPLQYFPALTNRAIALVLYVASCVLITIAFCIIYKNANKETIFYWVAERNIITRYYHTISKSFFEKNSFVKQYQDINKAIQNNITTAQDEILNNQSKIPNVIVIIGESTQRGYMSLYGYPLPTTPYLEALRRSGNLVVFDNVISPHAHTDKSIQKILTFSHYENDKIPWFMQQNLLDILNFAEYQTYWLSNQEAVSIYGNAPATIAQRAKITRFTKIDDSYTTGLTHDELLLPILDHSLTNPLSHKNFYAIHLMGTHAMYKARYPQHFKHFTQKTLRDAKLDTIGKSSTKLTEHQLLIRSQYLNAVLYNDFIVNEIIKRFSDTDSIIIYLSDHGEEVYDKRDFAGHSESNPSHLMVEVPFVVYMSESFKVQHPNLVIKIKNAQNQPFMTDDFIHAVLDLLEIQSKDSVPTRSLFNENYNADRARLINGVDYDKVLK</sequence>
<dbReference type="Pfam" id="PF00884">
    <property type="entry name" value="Sulfatase"/>
    <property type="match status" value="1"/>
</dbReference>
<dbReference type="Proteomes" id="UP000255335">
    <property type="component" value="Unassembled WGS sequence"/>
</dbReference>
<name>A0A377JW19_9HELI</name>
<dbReference type="AlphaFoldDB" id="A0A377JW19"/>
<dbReference type="InterPro" id="IPR000917">
    <property type="entry name" value="Sulfatase_N"/>
</dbReference>
<evidence type="ECO:0000313" key="10">
    <source>
        <dbReference type="Proteomes" id="UP000255335"/>
    </source>
</evidence>
<gene>
    <name evidence="9" type="primary">cptA_2</name>
    <name evidence="9" type="ORF">NCTC12221_01620</name>
</gene>
<protein>
    <submittedName>
        <fullName evidence="9">Sulfatase domain-containing protein</fullName>
        <ecNumber evidence="9">2.7.-.-</ecNumber>
    </submittedName>
</protein>
<dbReference type="InterPro" id="IPR017850">
    <property type="entry name" value="Alkaline_phosphatase_core_sf"/>
</dbReference>
<feature type="domain" description="Sulfatase N-terminal" evidence="8">
    <location>
        <begin position="257"/>
        <end position="559"/>
    </location>
</feature>
<evidence type="ECO:0000256" key="5">
    <source>
        <dbReference type="ARBA" id="ARBA00022989"/>
    </source>
</evidence>
<accession>A0A377JW19</accession>
<dbReference type="GO" id="GO:0016776">
    <property type="term" value="F:phosphotransferase activity, phosphate group as acceptor"/>
    <property type="evidence" value="ECO:0007669"/>
    <property type="project" value="TreeGrafter"/>
</dbReference>
<feature type="transmembrane region" description="Helical" evidence="7">
    <location>
        <begin position="171"/>
        <end position="192"/>
    </location>
</feature>
<dbReference type="InterPro" id="IPR058130">
    <property type="entry name" value="PEA_transf_C"/>
</dbReference>
<keyword evidence="6 7" id="KW-0472">Membrane</keyword>